<evidence type="ECO:0000256" key="4">
    <source>
        <dbReference type="PROSITE-ProRule" id="PRU00325"/>
    </source>
</evidence>
<dbReference type="GO" id="GO:0008270">
    <property type="term" value="F:zinc ion binding"/>
    <property type="evidence" value="ECO:0007669"/>
    <property type="project" value="UniProtKB-KW"/>
</dbReference>
<name>A0AAD9TLX6_9ROSI</name>
<comment type="caution">
    <text evidence="6">The sequence shown here is derived from an EMBL/GenBank/DDBJ whole genome shotgun (WGS) entry which is preliminary data.</text>
</comment>
<dbReference type="EMBL" id="JANJYI010000008">
    <property type="protein sequence ID" value="KAK2638029.1"/>
    <property type="molecule type" value="Genomic_DNA"/>
</dbReference>
<dbReference type="AlphaFoldDB" id="A0AAD9TLX6"/>
<reference evidence="6" key="1">
    <citation type="journal article" date="2023" name="Plant J.">
        <title>Genome sequences and population genomics provide insights into the demographic history, inbreeding, and mutation load of two 'living fossil' tree species of Dipteronia.</title>
        <authorList>
            <person name="Feng Y."/>
            <person name="Comes H.P."/>
            <person name="Chen J."/>
            <person name="Zhu S."/>
            <person name="Lu R."/>
            <person name="Zhang X."/>
            <person name="Li P."/>
            <person name="Qiu J."/>
            <person name="Olsen K.M."/>
            <person name="Qiu Y."/>
        </authorList>
    </citation>
    <scope>NUCLEOTIDE SEQUENCE</scope>
    <source>
        <strain evidence="6">KIB01</strain>
    </source>
</reference>
<dbReference type="InterPro" id="IPR007527">
    <property type="entry name" value="Znf_SWIM"/>
</dbReference>
<evidence type="ECO:0000259" key="5">
    <source>
        <dbReference type="PROSITE" id="PS50966"/>
    </source>
</evidence>
<dbReference type="InterPro" id="IPR006564">
    <property type="entry name" value="Znf_PMZ"/>
</dbReference>
<evidence type="ECO:0000256" key="2">
    <source>
        <dbReference type="ARBA" id="ARBA00022771"/>
    </source>
</evidence>
<gene>
    <name evidence="6" type="ORF">Ddye_025824</name>
</gene>
<dbReference type="Pfam" id="PF04434">
    <property type="entry name" value="SWIM"/>
    <property type="match status" value="1"/>
</dbReference>
<dbReference type="SMART" id="SM00575">
    <property type="entry name" value="ZnF_PMZ"/>
    <property type="match status" value="1"/>
</dbReference>
<keyword evidence="7" id="KW-1185">Reference proteome</keyword>
<organism evidence="6 7">
    <name type="scientific">Dipteronia dyeriana</name>
    <dbReference type="NCBI Taxonomy" id="168575"/>
    <lineage>
        <taxon>Eukaryota</taxon>
        <taxon>Viridiplantae</taxon>
        <taxon>Streptophyta</taxon>
        <taxon>Embryophyta</taxon>
        <taxon>Tracheophyta</taxon>
        <taxon>Spermatophyta</taxon>
        <taxon>Magnoliopsida</taxon>
        <taxon>eudicotyledons</taxon>
        <taxon>Gunneridae</taxon>
        <taxon>Pentapetalae</taxon>
        <taxon>rosids</taxon>
        <taxon>malvids</taxon>
        <taxon>Sapindales</taxon>
        <taxon>Sapindaceae</taxon>
        <taxon>Hippocastanoideae</taxon>
        <taxon>Acereae</taxon>
        <taxon>Dipteronia</taxon>
    </lineage>
</organism>
<protein>
    <recommendedName>
        <fullName evidence="5">SWIM-type domain-containing protein</fullName>
    </recommendedName>
</protein>
<evidence type="ECO:0000313" key="6">
    <source>
        <dbReference type="EMBL" id="KAK2638029.1"/>
    </source>
</evidence>
<proteinExistence type="predicted"/>
<dbReference type="Proteomes" id="UP001280121">
    <property type="component" value="Unassembled WGS sequence"/>
</dbReference>
<keyword evidence="3" id="KW-0862">Zinc</keyword>
<dbReference type="PROSITE" id="PS50966">
    <property type="entry name" value="ZF_SWIM"/>
    <property type="match status" value="1"/>
</dbReference>
<evidence type="ECO:0000256" key="1">
    <source>
        <dbReference type="ARBA" id="ARBA00022723"/>
    </source>
</evidence>
<accession>A0AAD9TLX6</accession>
<keyword evidence="1" id="KW-0479">Metal-binding</keyword>
<sequence>MDEIKKIPQGKYDTLMSIWPERWSCSHCPGRRYLVKDGKHGGLVDIEHRTCTCRNWNLDQLPCDHAIVVARFTKTNFNFLCHEYYSTFWMQIAYALAINPVSHPSVWEVPDEVGSMIVLLPTRKRQTGRPKERRIPSVGEVRRKSNCSNCSK</sequence>
<evidence type="ECO:0000313" key="7">
    <source>
        <dbReference type="Proteomes" id="UP001280121"/>
    </source>
</evidence>
<feature type="domain" description="SWIM-type" evidence="5">
    <location>
        <begin position="33"/>
        <end position="74"/>
    </location>
</feature>
<evidence type="ECO:0000256" key="3">
    <source>
        <dbReference type="ARBA" id="ARBA00022833"/>
    </source>
</evidence>
<keyword evidence="2 4" id="KW-0863">Zinc-finger</keyword>